<dbReference type="EMBL" id="GEVM01019799">
    <property type="protein sequence ID" value="JAU86139.1"/>
    <property type="molecule type" value="Transcribed_RNA"/>
</dbReference>
<accession>A0A1J3F1U9</accession>
<dbReference type="Gene3D" id="3.10.180.10">
    <property type="entry name" value="2,3-Dihydroxybiphenyl 1,2-Dioxygenase, domain 1"/>
    <property type="match status" value="1"/>
</dbReference>
<sequence>MEFLTYCLKVAPYLVDDAANFYINTFGAVKKNSYCSRIRNDEAFLADEYIVYNIELTLGDTTNIMVCGDDNSNSESEIFVALNSIDMFNIMYADLPSGAQSLFVTHSDSTRGIVRKVLDPFGFTWSFCQKTETETATEVVPRRCQLCHTDYEYDHQFPLCTADETMNLLNSVNFNKHAFESSLATYGVTRRCKTLEKYHTYFIDEDVVHYMEPYNGYPDLRSYLRQFDRYLAVLRWTVLAFENIYGMKDRRTTEKFEDSLESFDKLLRRLDLLYRPRNEWINPTNARKDAIEILGGLLSALRTRSVTAIRPPQPGLVRHLGNEEQFWNRRT</sequence>
<reference evidence="1" key="1">
    <citation type="submission" date="2016-07" db="EMBL/GenBank/DDBJ databases">
        <title>De novo transcriptome assembly of four accessions of the metal hyperaccumulator plant Noccaea caerulescens.</title>
        <authorList>
            <person name="Blande D."/>
            <person name="Halimaa P."/>
            <person name="Tervahauta A.I."/>
            <person name="Aarts M.G."/>
            <person name="Karenlampi S.O."/>
        </authorList>
    </citation>
    <scope>NUCLEOTIDE SEQUENCE</scope>
</reference>
<dbReference type="AlphaFoldDB" id="A0A1J3F1U9"/>
<gene>
    <name evidence="1" type="ORF">LC_TR5686_c0_g1_i1_g.19740</name>
    <name evidence="2" type="ORF">MP_TR26023_c0_g1_i1_g.75971</name>
</gene>
<organism evidence="1">
    <name type="scientific">Noccaea caerulescens</name>
    <name type="common">Alpine penny-cress</name>
    <name type="synonym">Thlaspi caerulescens</name>
    <dbReference type="NCBI Taxonomy" id="107243"/>
    <lineage>
        <taxon>Eukaryota</taxon>
        <taxon>Viridiplantae</taxon>
        <taxon>Streptophyta</taxon>
        <taxon>Embryophyta</taxon>
        <taxon>Tracheophyta</taxon>
        <taxon>Spermatophyta</taxon>
        <taxon>Magnoliopsida</taxon>
        <taxon>eudicotyledons</taxon>
        <taxon>Gunneridae</taxon>
        <taxon>Pentapetalae</taxon>
        <taxon>rosids</taxon>
        <taxon>malvids</taxon>
        <taxon>Brassicales</taxon>
        <taxon>Brassicaceae</taxon>
        <taxon>Coluteocarpeae</taxon>
        <taxon>Noccaea</taxon>
    </lineage>
</organism>
<proteinExistence type="predicted"/>
<protein>
    <submittedName>
        <fullName evidence="1">Uncharacterized protein</fullName>
    </submittedName>
</protein>
<name>A0A1J3F1U9_NOCCA</name>
<evidence type="ECO:0000313" key="2">
    <source>
        <dbReference type="EMBL" id="JAU86139.1"/>
    </source>
</evidence>
<dbReference type="EMBL" id="GEVK01015025">
    <property type="protein sequence ID" value="JAU37807.1"/>
    <property type="molecule type" value="Transcribed_RNA"/>
</dbReference>
<evidence type="ECO:0000313" key="1">
    <source>
        <dbReference type="EMBL" id="JAU37807.1"/>
    </source>
</evidence>
<dbReference type="InterPro" id="IPR029068">
    <property type="entry name" value="Glyas_Bleomycin-R_OHBP_Dase"/>
</dbReference>